<keyword evidence="2" id="KW-1185">Reference proteome</keyword>
<proteinExistence type="predicted"/>
<evidence type="ECO:0000313" key="1">
    <source>
        <dbReference type="EMBL" id="KAH7281805.1"/>
    </source>
</evidence>
<sequence>MQEVPHLHQQQRSTYCALFSRARLSTGLLPLRFYDLRVLPGKERSVGVDSTVVNVHRRADDEAKVIVEVHTPQHGLRITSLVRLLEGHSLTSFTLSTACVASNPHSRNPPQCLVVKINQDISDMDLRSLEQSLLVHYS</sequence>
<evidence type="ECO:0000313" key="2">
    <source>
        <dbReference type="Proteomes" id="UP000825935"/>
    </source>
</evidence>
<accession>A0A8T2QDY0</accession>
<organism evidence="1 2">
    <name type="scientific">Ceratopteris richardii</name>
    <name type="common">Triangle waterfern</name>
    <dbReference type="NCBI Taxonomy" id="49495"/>
    <lineage>
        <taxon>Eukaryota</taxon>
        <taxon>Viridiplantae</taxon>
        <taxon>Streptophyta</taxon>
        <taxon>Embryophyta</taxon>
        <taxon>Tracheophyta</taxon>
        <taxon>Polypodiopsida</taxon>
        <taxon>Polypodiidae</taxon>
        <taxon>Polypodiales</taxon>
        <taxon>Pteridineae</taxon>
        <taxon>Pteridaceae</taxon>
        <taxon>Parkerioideae</taxon>
        <taxon>Ceratopteris</taxon>
    </lineage>
</organism>
<dbReference type="Proteomes" id="UP000825935">
    <property type="component" value="Chromosome 36"/>
</dbReference>
<dbReference type="AlphaFoldDB" id="A0A8T2QDY0"/>
<reference evidence="1" key="1">
    <citation type="submission" date="2021-08" db="EMBL/GenBank/DDBJ databases">
        <title>WGS assembly of Ceratopteris richardii.</title>
        <authorList>
            <person name="Marchant D.B."/>
            <person name="Chen G."/>
            <person name="Jenkins J."/>
            <person name="Shu S."/>
            <person name="Leebens-Mack J."/>
            <person name="Grimwood J."/>
            <person name="Schmutz J."/>
            <person name="Soltis P."/>
            <person name="Soltis D."/>
            <person name="Chen Z.-H."/>
        </authorList>
    </citation>
    <scope>NUCLEOTIDE SEQUENCE</scope>
    <source>
        <strain evidence="1">Whitten #5841</strain>
        <tissue evidence="1">Leaf</tissue>
    </source>
</reference>
<dbReference type="EMBL" id="CM035441">
    <property type="protein sequence ID" value="KAH7281805.1"/>
    <property type="molecule type" value="Genomic_DNA"/>
</dbReference>
<gene>
    <name evidence="1" type="ORF">KP509_36G063700</name>
</gene>
<comment type="caution">
    <text evidence="1">The sequence shown here is derived from an EMBL/GenBank/DDBJ whole genome shotgun (WGS) entry which is preliminary data.</text>
</comment>
<protein>
    <submittedName>
        <fullName evidence="1">Uncharacterized protein</fullName>
    </submittedName>
</protein>
<name>A0A8T2QDY0_CERRI</name>